<comment type="caution">
    <text evidence="12">The sequence shown here is derived from an EMBL/GenBank/DDBJ whole genome shotgun (WGS) entry which is preliminary data.</text>
</comment>
<keyword evidence="4 10" id="KW-0812">Transmembrane</keyword>
<dbReference type="Pfam" id="PF00924">
    <property type="entry name" value="MS_channel_2nd"/>
    <property type="match status" value="1"/>
</dbReference>
<dbReference type="GO" id="GO:0005886">
    <property type="term" value="C:plasma membrane"/>
    <property type="evidence" value="ECO:0007669"/>
    <property type="project" value="UniProtKB-SubCell"/>
</dbReference>
<evidence type="ECO:0000256" key="5">
    <source>
        <dbReference type="ARBA" id="ARBA00022989"/>
    </source>
</evidence>
<keyword evidence="6" id="KW-0346">Stress response</keyword>
<dbReference type="RefSeq" id="WP_005784900.1">
    <property type="nucleotide sequence ID" value="NZ_JGCY01000235.1"/>
</dbReference>
<feature type="transmembrane region" description="Helical" evidence="10">
    <location>
        <begin position="106"/>
        <end position="128"/>
    </location>
</feature>
<keyword evidence="5 10" id="KW-1133">Transmembrane helix</keyword>
<evidence type="ECO:0000313" key="12">
    <source>
        <dbReference type="EMBL" id="EXY75563.1"/>
    </source>
</evidence>
<proteinExistence type="predicted"/>
<evidence type="ECO:0000256" key="6">
    <source>
        <dbReference type="ARBA" id="ARBA00023016"/>
    </source>
</evidence>
<dbReference type="FunFam" id="2.30.30.60:FF:000002">
    <property type="entry name" value="Mechanosensitive ion channel family protein"/>
    <property type="match status" value="1"/>
</dbReference>
<evidence type="ECO:0000256" key="1">
    <source>
        <dbReference type="ARBA" id="ARBA00004429"/>
    </source>
</evidence>
<dbReference type="InterPro" id="IPR030192">
    <property type="entry name" value="YbdG"/>
</dbReference>
<dbReference type="InterPro" id="IPR010920">
    <property type="entry name" value="LSM_dom_sf"/>
</dbReference>
<organism evidence="12 13">
    <name type="scientific">Bacteroides fragilis str. 3988T(B)14</name>
    <dbReference type="NCBI Taxonomy" id="1339315"/>
    <lineage>
        <taxon>Bacteria</taxon>
        <taxon>Pseudomonadati</taxon>
        <taxon>Bacteroidota</taxon>
        <taxon>Bacteroidia</taxon>
        <taxon>Bacteroidales</taxon>
        <taxon>Bacteroidaceae</taxon>
        <taxon>Bacteroides</taxon>
    </lineage>
</organism>
<name>A0A015UNY3_BACFG</name>
<feature type="domain" description="Mechanosensitive ion channel MscS" evidence="11">
    <location>
        <begin position="186"/>
        <end position="254"/>
    </location>
</feature>
<gene>
    <name evidence="12" type="ORF">M124_0643</name>
</gene>
<feature type="transmembrane region" description="Helical" evidence="10">
    <location>
        <begin position="167"/>
        <end position="184"/>
    </location>
</feature>
<protein>
    <recommendedName>
        <fullName evidence="8">Mechanosensing system component YbdG</fullName>
    </recommendedName>
    <alternativeName>
        <fullName evidence="9">Mechanosensitive channel homolog YbdG</fullName>
    </alternativeName>
</protein>
<feature type="transmembrane region" description="Helical" evidence="10">
    <location>
        <begin position="140"/>
        <end position="161"/>
    </location>
</feature>
<accession>A0A015UNY3</accession>
<dbReference type="InterPro" id="IPR023408">
    <property type="entry name" value="MscS_beta-dom_sf"/>
</dbReference>
<dbReference type="InterPro" id="IPR006685">
    <property type="entry name" value="MscS_channel_2nd"/>
</dbReference>
<evidence type="ECO:0000256" key="2">
    <source>
        <dbReference type="ARBA" id="ARBA00022475"/>
    </source>
</evidence>
<dbReference type="GO" id="GO:0071470">
    <property type="term" value="P:cellular response to osmotic stress"/>
    <property type="evidence" value="ECO:0007669"/>
    <property type="project" value="InterPro"/>
</dbReference>
<dbReference type="Gene3D" id="2.30.30.60">
    <property type="match status" value="1"/>
</dbReference>
<keyword evidence="2" id="KW-1003">Cell membrane</keyword>
<dbReference type="EMBL" id="JGCY01000235">
    <property type="protein sequence ID" value="EXY75563.1"/>
    <property type="molecule type" value="Genomic_DNA"/>
</dbReference>
<dbReference type="PATRIC" id="fig|1339315.3.peg.1446"/>
<keyword evidence="3" id="KW-0997">Cell inner membrane</keyword>
<reference evidence="12 13" key="1">
    <citation type="submission" date="2014-02" db="EMBL/GenBank/DDBJ databases">
        <authorList>
            <person name="Sears C."/>
            <person name="Carroll K."/>
            <person name="Sack B.R."/>
            <person name="Qadri F."/>
            <person name="Myers L.L."/>
            <person name="Chung G.-T."/>
            <person name="Escheverria P."/>
            <person name="Fraser C.M."/>
            <person name="Sadzewicz L."/>
            <person name="Shefchek K.A."/>
            <person name="Tallon L."/>
            <person name="Das S.P."/>
            <person name="Daugherty S."/>
            <person name="Mongodin E.F."/>
        </authorList>
    </citation>
    <scope>NUCLEOTIDE SEQUENCE [LARGE SCALE GENOMIC DNA]</scope>
    <source>
        <strain evidence="13">3988T(B)14</strain>
    </source>
</reference>
<feature type="transmembrane region" description="Helical" evidence="10">
    <location>
        <begin position="70"/>
        <end position="91"/>
    </location>
</feature>
<dbReference type="SUPFAM" id="SSF50182">
    <property type="entry name" value="Sm-like ribonucleoproteins"/>
    <property type="match status" value="1"/>
</dbReference>
<evidence type="ECO:0000256" key="10">
    <source>
        <dbReference type="SAM" id="Phobius"/>
    </source>
</evidence>
<comment type="subcellular location">
    <subcellularLocation>
        <location evidence="1">Cell inner membrane</location>
        <topology evidence="1">Multi-pass membrane protein</topology>
    </subcellularLocation>
</comment>
<evidence type="ECO:0000256" key="4">
    <source>
        <dbReference type="ARBA" id="ARBA00022692"/>
    </source>
</evidence>
<sequence>MEQITEKINDLFVSWGFDSSEVGPIMTLVLIIGIAFLADLICRNILLRVVAKLVKKTKATWDDIVFDRKVLIYLSHLVPPIIIYVLIPLAIPNVSALDFIRRICMIYIIAVFLRFISAFLSAVYHVYSEREQFRDRPLKGLLQTAQVILFFIGGIVVISVLIDKSPMVLLTGLGASAAILMLVFKDSIMGFVSGIQLSANNMLKVGDWIAMPKYGADGTVIEVTLNTVKVRNWDNTITTIPPYLLVSDSFQNWRGMQESGGRRVKRSINIDMNSVRFCTPEMLAKYKKIQLLTDYVEQTEQVVKEYNKEHHIDNSILVNGRRQTNLGVFRAYLTNYLKSLPDVNKNLTCMVRYLQPTEQGIPVELYFFSAVKEWVPYEGIQADVFDHLLAIVPEFGLRVFQNPTGEDFREWNRRN</sequence>
<evidence type="ECO:0000313" key="13">
    <source>
        <dbReference type="Proteomes" id="UP000020529"/>
    </source>
</evidence>
<feature type="transmembrane region" description="Helical" evidence="10">
    <location>
        <begin position="25"/>
        <end position="50"/>
    </location>
</feature>
<dbReference type="GO" id="GO:0008381">
    <property type="term" value="F:mechanosensitive monoatomic ion channel activity"/>
    <property type="evidence" value="ECO:0007669"/>
    <property type="project" value="InterPro"/>
</dbReference>
<dbReference type="PANTHER" id="PTHR30414:SF0">
    <property type="entry name" value="MINICONDUCTANCE MECHANOSENSITIVE CHANNEL YBDG"/>
    <property type="match status" value="1"/>
</dbReference>
<keyword evidence="7 10" id="KW-0472">Membrane</keyword>
<evidence type="ECO:0000259" key="11">
    <source>
        <dbReference type="Pfam" id="PF00924"/>
    </source>
</evidence>
<evidence type="ECO:0000256" key="7">
    <source>
        <dbReference type="ARBA" id="ARBA00023136"/>
    </source>
</evidence>
<evidence type="ECO:0000256" key="3">
    <source>
        <dbReference type="ARBA" id="ARBA00022519"/>
    </source>
</evidence>
<dbReference type="PANTHER" id="PTHR30414">
    <property type="entry name" value="MINICONDUCTANCE MECHANOSENSITIVE CHANNEL YBDG"/>
    <property type="match status" value="1"/>
</dbReference>
<evidence type="ECO:0000256" key="8">
    <source>
        <dbReference type="ARBA" id="ARBA00093630"/>
    </source>
</evidence>
<evidence type="ECO:0000256" key="9">
    <source>
        <dbReference type="ARBA" id="ARBA00093659"/>
    </source>
</evidence>
<dbReference type="AlphaFoldDB" id="A0A015UNY3"/>
<dbReference type="Proteomes" id="UP000020529">
    <property type="component" value="Unassembled WGS sequence"/>
</dbReference>